<organism evidence="2 3">
    <name type="scientific">Burkholderia cepacia</name>
    <name type="common">Pseudomonas cepacia</name>
    <dbReference type="NCBI Taxonomy" id="292"/>
    <lineage>
        <taxon>Bacteria</taxon>
        <taxon>Pseudomonadati</taxon>
        <taxon>Pseudomonadota</taxon>
        <taxon>Betaproteobacteria</taxon>
        <taxon>Burkholderiales</taxon>
        <taxon>Burkholderiaceae</taxon>
        <taxon>Burkholderia</taxon>
        <taxon>Burkholderia cepacia complex</taxon>
    </lineage>
</organism>
<evidence type="ECO:0000313" key="3">
    <source>
        <dbReference type="Proteomes" id="UP000298234"/>
    </source>
</evidence>
<protein>
    <submittedName>
        <fullName evidence="2">Endoribonuclease L-PSP</fullName>
    </submittedName>
</protein>
<gene>
    <name evidence="2" type="ORF">E3D37_19725</name>
</gene>
<feature type="domain" description="Chorismatase FkbO/Hyg5-like N-terminal" evidence="1">
    <location>
        <begin position="157"/>
        <end position="281"/>
    </location>
</feature>
<reference evidence="2 3" key="1">
    <citation type="submission" date="2019-03" db="EMBL/GenBank/DDBJ databases">
        <title>Burkholderia cepacia outbreak.</title>
        <authorList>
            <person name="Farzana R."/>
            <person name="Walsh T.R."/>
        </authorList>
    </citation>
    <scope>NUCLEOTIDE SEQUENCE [LARGE SCALE GENOMIC DNA]</scope>
    <source>
        <strain evidence="3">d13</strain>
    </source>
</reference>
<dbReference type="CDD" id="cd06153">
    <property type="entry name" value="YjgF_YER057c_UK114_like_5"/>
    <property type="match status" value="1"/>
</dbReference>
<evidence type="ECO:0000259" key="1">
    <source>
        <dbReference type="Pfam" id="PF21168"/>
    </source>
</evidence>
<name>A0AAX2RPU1_BURCE</name>
<evidence type="ECO:0000313" key="2">
    <source>
        <dbReference type="EMBL" id="TEU45163.1"/>
    </source>
</evidence>
<dbReference type="InterPro" id="IPR035959">
    <property type="entry name" value="RutC-like_sf"/>
</dbReference>
<accession>A0AAX2RPU1</accession>
<dbReference type="Pfam" id="PF21168">
    <property type="entry name" value="FkbO_Hyg5-like_N"/>
    <property type="match status" value="1"/>
</dbReference>
<comment type="caution">
    <text evidence="2">The sequence shown here is derived from an EMBL/GenBank/DDBJ whole genome shotgun (WGS) entry which is preliminary data.</text>
</comment>
<dbReference type="Gene3D" id="3.30.1330.40">
    <property type="entry name" value="RutC-like"/>
    <property type="match status" value="1"/>
</dbReference>
<dbReference type="SUPFAM" id="SSF55298">
    <property type="entry name" value="YjgF-like"/>
    <property type="match status" value="1"/>
</dbReference>
<dbReference type="InterPro" id="IPR049368">
    <property type="entry name" value="FkbO_Hyg5-like_N"/>
</dbReference>
<sequence length="455" mass="47900">MTQRSACREVARPAPHSEEIEVSVHPVDAERRPCSLSSSAAPFARGQAAAGPAASRPGVPLAHDEGRALRLVRMSHARLAALLHDARGRGDGFDHVLPGALGAVCIGAGELQRASRTGSHADAAARMLADVVPDLPVAPVPMALLGAGIAPDDAVCEIWQCHARDLRSERHGALHYRYSETAGLVFGSIVVHEHDTPDAHRDGGTPLERATHDAYRALFDVLDSLGMPHPLRIWNTVPAINAVQFGIERYRQFNIGRQHAFDACRRALTGGVPAACALGSVVPVAGDASPAAPLAIHFLASRTPADPVENPRQVSAYHYPAQYGPRAPTFARAAAWPADDGAPVLFVSGTASIVGHRTVHLGDVVAQTRETVANLAAVLEQAARQGHGPFTLADLSYRVYVRDAGDAAALAAIGQVLRDAAGPGVRPLVVHADVCRDDLLVEIEASAGHGEAWLS</sequence>
<dbReference type="EMBL" id="SNSQ01000022">
    <property type="protein sequence ID" value="TEU45163.1"/>
    <property type="molecule type" value="Genomic_DNA"/>
</dbReference>
<dbReference type="AlphaFoldDB" id="A0AAX2RPU1"/>
<dbReference type="Proteomes" id="UP000298234">
    <property type="component" value="Unassembled WGS sequence"/>
</dbReference>
<proteinExistence type="predicted"/>